<reference evidence="7 8" key="2">
    <citation type="journal article" date="2012" name="PLoS ONE">
        <title>An ancient pathway combining carbon dioxide fixation with the generation and utilization of a sodium ion gradient for ATP synthesis.</title>
        <authorList>
            <person name="Poehlein A."/>
            <person name="Schmidt S."/>
            <person name="Kaster A.K."/>
            <person name="Goenrich M."/>
            <person name="Vollmers J."/>
            <person name="Thurmer A."/>
            <person name="Bertsch J."/>
            <person name="Schuchmann K."/>
            <person name="Voigt B."/>
            <person name="Hecker M."/>
            <person name="Daniel R."/>
            <person name="Thauer R.K."/>
            <person name="Gottschalk G."/>
            <person name="Muller V."/>
        </authorList>
    </citation>
    <scope>NUCLEOTIDE SEQUENCE [LARGE SCALE GENOMIC DNA]</scope>
    <source>
        <strain evidence="8">ATCC 29683 / DSM 1030 / JCM 2381 / KCTC 1655 / WB1</strain>
    </source>
</reference>
<keyword evidence="5 6" id="KW-0472">Membrane</keyword>
<evidence type="ECO:0000256" key="5">
    <source>
        <dbReference type="ARBA" id="ARBA00023136"/>
    </source>
</evidence>
<dbReference type="OrthoDB" id="9779554at2"/>
<dbReference type="PANTHER" id="PTHR11101">
    <property type="entry name" value="PHOSPHATE TRANSPORTER"/>
    <property type="match status" value="1"/>
</dbReference>
<feature type="transmembrane region" description="Helical" evidence="6">
    <location>
        <begin position="210"/>
        <end position="229"/>
    </location>
</feature>
<proteinExistence type="predicted"/>
<feature type="transmembrane region" description="Helical" evidence="6">
    <location>
        <begin position="235"/>
        <end position="253"/>
    </location>
</feature>
<dbReference type="EMBL" id="CP002987">
    <property type="protein sequence ID" value="AFA47537.1"/>
    <property type="molecule type" value="Genomic_DNA"/>
</dbReference>
<dbReference type="GO" id="GO:0016020">
    <property type="term" value="C:membrane"/>
    <property type="evidence" value="ECO:0007669"/>
    <property type="project" value="UniProtKB-SubCell"/>
</dbReference>
<sequence>MILVSTTTILVLVILIGLIFALTNGLHDASSVVATFISCGAASPKQSVIVASVFGLLGAMFGGNLVADAISELIDLPTDTALLTVLFAAIFGAALWNLITWKLGLPSSSTHALIGGIIGAVIVSSGYQHVLWGWSELVGANHQVTGIVKVIAALLLSPVLGFVIAFLIEKLSKLLLRNSKVSLNKRIKQLQWLIVGGLSFSHGSNDTQKIIGIFTLALAAWSGATIHSAPIWVKASGGLVMFMGTMLGGWSIMKTLGRGIFDIKPLHSLNSQLASVSSILGATLIGAPVSTTHVVVGSIMGVGAGDEYKMVHWGIVKEILIAWCITIPLAGLVSAIIYTVITALFKVI</sequence>
<feature type="transmembrane region" description="Helical" evidence="6">
    <location>
        <begin position="111"/>
        <end position="134"/>
    </location>
</feature>
<dbReference type="KEGG" id="awo:Awo_c07430"/>
<dbReference type="InterPro" id="IPR001204">
    <property type="entry name" value="Phos_transporter"/>
</dbReference>
<protein>
    <submittedName>
        <fullName evidence="7">Phosphate transporter PitA</fullName>
    </submittedName>
</protein>
<dbReference type="AlphaFoldDB" id="H6LKE7"/>
<feature type="transmembrane region" description="Helical" evidence="6">
    <location>
        <begin position="320"/>
        <end position="345"/>
    </location>
</feature>
<evidence type="ECO:0000256" key="3">
    <source>
        <dbReference type="ARBA" id="ARBA00022692"/>
    </source>
</evidence>
<dbReference type="eggNOG" id="COG0306">
    <property type="taxonomic scope" value="Bacteria"/>
</dbReference>
<dbReference type="HOGENOM" id="CLU_015355_1_1_9"/>
<keyword evidence="3 6" id="KW-0812">Transmembrane</keyword>
<dbReference type="RefSeq" id="WP_014355140.1">
    <property type="nucleotide sequence ID" value="NC_016894.1"/>
</dbReference>
<evidence type="ECO:0000313" key="7">
    <source>
        <dbReference type="EMBL" id="AFA47537.1"/>
    </source>
</evidence>
<keyword evidence="2" id="KW-0813">Transport</keyword>
<dbReference type="Pfam" id="PF01384">
    <property type="entry name" value="PHO4"/>
    <property type="match status" value="1"/>
</dbReference>
<dbReference type="STRING" id="931626.Awo_c07430"/>
<dbReference type="GO" id="GO:0035435">
    <property type="term" value="P:phosphate ion transmembrane transport"/>
    <property type="evidence" value="ECO:0007669"/>
    <property type="project" value="TreeGrafter"/>
</dbReference>
<gene>
    <name evidence="7" type="primary">pitA</name>
    <name evidence="7" type="ordered locus">Awo_c07430</name>
</gene>
<feature type="transmembrane region" description="Helical" evidence="6">
    <location>
        <begin position="146"/>
        <end position="168"/>
    </location>
</feature>
<evidence type="ECO:0000256" key="4">
    <source>
        <dbReference type="ARBA" id="ARBA00022989"/>
    </source>
</evidence>
<dbReference type="PANTHER" id="PTHR11101:SF80">
    <property type="entry name" value="PHOSPHATE TRANSPORTER"/>
    <property type="match status" value="1"/>
</dbReference>
<feature type="transmembrane region" description="Helical" evidence="6">
    <location>
        <begin position="273"/>
        <end position="300"/>
    </location>
</feature>
<keyword evidence="4 6" id="KW-1133">Transmembrane helix</keyword>
<dbReference type="Proteomes" id="UP000007177">
    <property type="component" value="Chromosome"/>
</dbReference>
<organism evidence="7 8">
    <name type="scientific">Acetobacterium woodii (strain ATCC 29683 / DSM 1030 / JCM 2381 / KCTC 1655 / WB1)</name>
    <dbReference type="NCBI Taxonomy" id="931626"/>
    <lineage>
        <taxon>Bacteria</taxon>
        <taxon>Bacillati</taxon>
        <taxon>Bacillota</taxon>
        <taxon>Clostridia</taxon>
        <taxon>Eubacteriales</taxon>
        <taxon>Eubacteriaceae</taxon>
        <taxon>Acetobacterium</taxon>
    </lineage>
</organism>
<accession>H6LKE7</accession>
<evidence type="ECO:0000313" key="8">
    <source>
        <dbReference type="Proteomes" id="UP000007177"/>
    </source>
</evidence>
<dbReference type="GO" id="GO:0005315">
    <property type="term" value="F:phosphate transmembrane transporter activity"/>
    <property type="evidence" value="ECO:0007669"/>
    <property type="project" value="InterPro"/>
</dbReference>
<feature type="transmembrane region" description="Helical" evidence="6">
    <location>
        <begin position="79"/>
        <end position="99"/>
    </location>
</feature>
<keyword evidence="8" id="KW-1185">Reference proteome</keyword>
<feature type="transmembrane region" description="Helical" evidence="6">
    <location>
        <begin position="47"/>
        <end position="67"/>
    </location>
</feature>
<reference evidence="8" key="1">
    <citation type="submission" date="2011-07" db="EMBL/GenBank/DDBJ databases">
        <title>Complete genome sequence of Acetobacterium woodii.</title>
        <authorList>
            <person name="Poehlein A."/>
            <person name="Schmidt S."/>
            <person name="Kaster A.-K."/>
            <person name="Goenrich M."/>
            <person name="Vollmers J."/>
            <person name="Thuermer A."/>
            <person name="Gottschalk G."/>
            <person name="Thauer R.K."/>
            <person name="Daniel R."/>
            <person name="Mueller V."/>
        </authorList>
    </citation>
    <scope>NUCLEOTIDE SEQUENCE [LARGE SCALE GENOMIC DNA]</scope>
    <source>
        <strain evidence="8">ATCC 29683 / DSM 1030 / JCM 2381 / KCTC 1655 / WB1</strain>
    </source>
</reference>
<evidence type="ECO:0000256" key="2">
    <source>
        <dbReference type="ARBA" id="ARBA00022448"/>
    </source>
</evidence>
<evidence type="ECO:0000256" key="6">
    <source>
        <dbReference type="SAM" id="Phobius"/>
    </source>
</evidence>
<comment type="subcellular location">
    <subcellularLocation>
        <location evidence="1">Membrane</location>
        <topology evidence="1">Multi-pass membrane protein</topology>
    </subcellularLocation>
</comment>
<feature type="transmembrane region" description="Helical" evidence="6">
    <location>
        <begin position="6"/>
        <end position="26"/>
    </location>
</feature>
<name>H6LKE7_ACEWD</name>
<evidence type="ECO:0000256" key="1">
    <source>
        <dbReference type="ARBA" id="ARBA00004141"/>
    </source>
</evidence>